<dbReference type="Proteomes" id="UP001142489">
    <property type="component" value="Unassembled WGS sequence"/>
</dbReference>
<accession>A0A9Q0XIL6</accession>
<feature type="compositionally biased region" description="Basic residues" evidence="1">
    <location>
        <begin position="71"/>
        <end position="85"/>
    </location>
</feature>
<evidence type="ECO:0000313" key="2">
    <source>
        <dbReference type="EMBL" id="KAJ7316614.1"/>
    </source>
</evidence>
<gene>
    <name evidence="2" type="ORF">JRQ81_002776</name>
</gene>
<name>A0A9Q0XIL6_9SAUR</name>
<sequence length="103" mass="11641">MGHVWTWLESKEEFFTESERSSGSRSPEGSSSLDFELSSWRESEEMTEVELEESSNWEEDNQLETMATLQHGKKAAKRGLKRAKKGQTSPEVLVRDTGAGRCA</sequence>
<keyword evidence="3" id="KW-1185">Reference proteome</keyword>
<dbReference type="EMBL" id="JAPFRF010000011">
    <property type="protein sequence ID" value="KAJ7316614.1"/>
    <property type="molecule type" value="Genomic_DNA"/>
</dbReference>
<feature type="compositionally biased region" description="Low complexity" evidence="1">
    <location>
        <begin position="23"/>
        <end position="32"/>
    </location>
</feature>
<dbReference type="AlphaFoldDB" id="A0A9Q0XIL6"/>
<reference evidence="2" key="1">
    <citation type="journal article" date="2023" name="DNA Res.">
        <title>Chromosome-level genome assembly of Phrynocephalus forsythii using third-generation DNA sequencing and Hi-C analysis.</title>
        <authorList>
            <person name="Qi Y."/>
            <person name="Zhao W."/>
            <person name="Zhao Y."/>
            <person name="Niu C."/>
            <person name="Cao S."/>
            <person name="Zhang Y."/>
        </authorList>
    </citation>
    <scope>NUCLEOTIDE SEQUENCE</scope>
    <source>
        <tissue evidence="2">Muscle</tissue>
    </source>
</reference>
<protein>
    <submittedName>
        <fullName evidence="2">Uncharacterized protein</fullName>
    </submittedName>
</protein>
<feature type="compositionally biased region" description="Acidic residues" evidence="1">
    <location>
        <begin position="45"/>
        <end position="62"/>
    </location>
</feature>
<feature type="region of interest" description="Disordered" evidence="1">
    <location>
        <begin position="15"/>
        <end position="103"/>
    </location>
</feature>
<evidence type="ECO:0000256" key="1">
    <source>
        <dbReference type="SAM" id="MobiDB-lite"/>
    </source>
</evidence>
<organism evidence="2 3">
    <name type="scientific">Phrynocephalus forsythii</name>
    <dbReference type="NCBI Taxonomy" id="171643"/>
    <lineage>
        <taxon>Eukaryota</taxon>
        <taxon>Metazoa</taxon>
        <taxon>Chordata</taxon>
        <taxon>Craniata</taxon>
        <taxon>Vertebrata</taxon>
        <taxon>Euteleostomi</taxon>
        <taxon>Lepidosauria</taxon>
        <taxon>Squamata</taxon>
        <taxon>Bifurcata</taxon>
        <taxon>Unidentata</taxon>
        <taxon>Episquamata</taxon>
        <taxon>Toxicofera</taxon>
        <taxon>Iguania</taxon>
        <taxon>Acrodonta</taxon>
        <taxon>Agamidae</taxon>
        <taxon>Agaminae</taxon>
        <taxon>Phrynocephalus</taxon>
    </lineage>
</organism>
<proteinExistence type="predicted"/>
<evidence type="ECO:0000313" key="3">
    <source>
        <dbReference type="Proteomes" id="UP001142489"/>
    </source>
</evidence>
<comment type="caution">
    <text evidence="2">The sequence shown here is derived from an EMBL/GenBank/DDBJ whole genome shotgun (WGS) entry which is preliminary data.</text>
</comment>